<dbReference type="AlphaFoldDB" id="A0A2P6PVY6"/>
<evidence type="ECO:0000313" key="1">
    <source>
        <dbReference type="EMBL" id="PRQ26103.1"/>
    </source>
</evidence>
<protein>
    <submittedName>
        <fullName evidence="1">Uncharacterized protein</fullName>
    </submittedName>
</protein>
<reference evidence="1 2" key="1">
    <citation type="journal article" date="2018" name="Nat. Genet.">
        <title>The Rosa genome provides new insights in the design of modern roses.</title>
        <authorList>
            <person name="Bendahmane M."/>
        </authorList>
    </citation>
    <scope>NUCLEOTIDE SEQUENCE [LARGE SCALE GENOMIC DNA]</scope>
    <source>
        <strain evidence="2">cv. Old Blush</strain>
    </source>
</reference>
<gene>
    <name evidence="1" type="ORF">RchiOBHm_Chr6g0290931</name>
</gene>
<proteinExistence type="predicted"/>
<name>A0A2P6PVY6_ROSCH</name>
<sequence>MRCRGVAKREVLSDTSCMKFPGAETEFMIFKRRKCSFLGAETDIERLTQDWYRGRLRVPILRREGSERM</sequence>
<keyword evidence="2" id="KW-1185">Reference proteome</keyword>
<evidence type="ECO:0000313" key="2">
    <source>
        <dbReference type="Proteomes" id="UP000238479"/>
    </source>
</evidence>
<organism evidence="1 2">
    <name type="scientific">Rosa chinensis</name>
    <name type="common">China rose</name>
    <dbReference type="NCBI Taxonomy" id="74649"/>
    <lineage>
        <taxon>Eukaryota</taxon>
        <taxon>Viridiplantae</taxon>
        <taxon>Streptophyta</taxon>
        <taxon>Embryophyta</taxon>
        <taxon>Tracheophyta</taxon>
        <taxon>Spermatophyta</taxon>
        <taxon>Magnoliopsida</taxon>
        <taxon>eudicotyledons</taxon>
        <taxon>Gunneridae</taxon>
        <taxon>Pentapetalae</taxon>
        <taxon>rosids</taxon>
        <taxon>fabids</taxon>
        <taxon>Rosales</taxon>
        <taxon>Rosaceae</taxon>
        <taxon>Rosoideae</taxon>
        <taxon>Rosoideae incertae sedis</taxon>
        <taxon>Rosa</taxon>
    </lineage>
</organism>
<dbReference type="EMBL" id="PDCK01000044">
    <property type="protein sequence ID" value="PRQ26103.1"/>
    <property type="molecule type" value="Genomic_DNA"/>
</dbReference>
<dbReference type="Proteomes" id="UP000238479">
    <property type="component" value="Chromosome 6"/>
</dbReference>
<comment type="caution">
    <text evidence="1">The sequence shown here is derived from an EMBL/GenBank/DDBJ whole genome shotgun (WGS) entry which is preliminary data.</text>
</comment>
<accession>A0A2P6PVY6</accession>
<dbReference type="Gramene" id="PRQ26103">
    <property type="protein sequence ID" value="PRQ26103"/>
    <property type="gene ID" value="RchiOBHm_Chr6g0290931"/>
</dbReference>